<evidence type="ECO:0000256" key="5">
    <source>
        <dbReference type="ARBA" id="ARBA00023002"/>
    </source>
</evidence>
<evidence type="ECO:0000256" key="4">
    <source>
        <dbReference type="ARBA" id="ARBA00022723"/>
    </source>
</evidence>
<organism evidence="10 11">
    <name type="scientific">Pseudallescheria apiosperma</name>
    <name type="common">Scedosporium apiospermum</name>
    <dbReference type="NCBI Taxonomy" id="563466"/>
    <lineage>
        <taxon>Eukaryota</taxon>
        <taxon>Fungi</taxon>
        <taxon>Dikarya</taxon>
        <taxon>Ascomycota</taxon>
        <taxon>Pezizomycotina</taxon>
        <taxon>Sordariomycetes</taxon>
        <taxon>Hypocreomycetidae</taxon>
        <taxon>Microascales</taxon>
        <taxon>Microascaceae</taxon>
        <taxon>Scedosporium</taxon>
    </lineage>
</organism>
<proteinExistence type="inferred from homology"/>
<dbReference type="InterPro" id="IPR050121">
    <property type="entry name" value="Cytochrome_P450_monoxygenase"/>
</dbReference>
<dbReference type="GO" id="GO:0016705">
    <property type="term" value="F:oxidoreductase activity, acting on paired donors, with incorporation or reduction of molecular oxygen"/>
    <property type="evidence" value="ECO:0007669"/>
    <property type="project" value="InterPro"/>
</dbReference>
<evidence type="ECO:0000256" key="7">
    <source>
        <dbReference type="ARBA" id="ARBA00023033"/>
    </source>
</evidence>
<dbReference type="KEGG" id="sapo:SAPIO_CDS6527"/>
<evidence type="ECO:0000256" key="3">
    <source>
        <dbReference type="ARBA" id="ARBA00022617"/>
    </source>
</evidence>
<dbReference type="GO" id="GO:0005506">
    <property type="term" value="F:iron ion binding"/>
    <property type="evidence" value="ECO:0007669"/>
    <property type="project" value="InterPro"/>
</dbReference>
<dbReference type="Pfam" id="PF00067">
    <property type="entry name" value="p450"/>
    <property type="match status" value="1"/>
</dbReference>
<evidence type="ECO:0000256" key="2">
    <source>
        <dbReference type="ARBA" id="ARBA00010617"/>
    </source>
</evidence>
<dbReference type="PANTHER" id="PTHR24305:SF237">
    <property type="entry name" value="CYTOCHROME P450 MONOOXYGENASE ATNE-RELATED"/>
    <property type="match status" value="1"/>
</dbReference>
<dbReference type="PROSITE" id="PS00086">
    <property type="entry name" value="CYTOCHROME_P450"/>
    <property type="match status" value="1"/>
</dbReference>
<reference evidence="10 11" key="1">
    <citation type="journal article" date="2014" name="Genome Announc.">
        <title>Draft genome sequence of the pathogenic fungus Scedosporium apiospermum.</title>
        <authorList>
            <person name="Vandeputte P."/>
            <person name="Ghamrawi S."/>
            <person name="Rechenmann M."/>
            <person name="Iltis A."/>
            <person name="Giraud S."/>
            <person name="Fleury M."/>
            <person name="Thornton C."/>
            <person name="Delhaes L."/>
            <person name="Meyer W."/>
            <person name="Papon N."/>
            <person name="Bouchara J.P."/>
        </authorList>
    </citation>
    <scope>NUCLEOTIDE SEQUENCE [LARGE SCALE GENOMIC DNA]</scope>
    <source>
        <strain evidence="10 11">IHEM 14462</strain>
    </source>
</reference>
<comment type="caution">
    <text evidence="10">The sequence shown here is derived from an EMBL/GenBank/DDBJ whole genome shotgun (WGS) entry which is preliminary data.</text>
</comment>
<protein>
    <recommendedName>
        <fullName evidence="12">Cytochrome P450</fullName>
    </recommendedName>
</protein>
<accession>A0A084G3P3</accession>
<dbReference type="GeneID" id="27725599"/>
<dbReference type="GO" id="GO:0004497">
    <property type="term" value="F:monooxygenase activity"/>
    <property type="evidence" value="ECO:0007669"/>
    <property type="project" value="UniProtKB-KW"/>
</dbReference>
<feature type="binding site" description="axial binding residue" evidence="8">
    <location>
        <position position="464"/>
    </location>
    <ligand>
        <name>heme</name>
        <dbReference type="ChEBI" id="CHEBI:30413"/>
    </ligand>
    <ligandPart>
        <name>Fe</name>
        <dbReference type="ChEBI" id="CHEBI:18248"/>
    </ligandPart>
</feature>
<dbReference type="SUPFAM" id="SSF48264">
    <property type="entry name" value="Cytochrome P450"/>
    <property type="match status" value="1"/>
</dbReference>
<keyword evidence="4 8" id="KW-0479">Metal-binding</keyword>
<name>A0A084G3P3_PSEDA</name>
<keyword evidence="11" id="KW-1185">Reference proteome</keyword>
<dbReference type="InterPro" id="IPR036396">
    <property type="entry name" value="Cyt_P450_sf"/>
</dbReference>
<sequence>MFRLSIREALSAVDIVLATAAAGAIYLASVCIYRLTLHPYAKYPGPFLGKLTSLYGAYHAYFGNIHLDVERCHQKYGKFVRYSPNGLLVNSPNGYQDIYGQLKKVRKANSYQVHGEGNLIGMQDKKAHSKKKKIFQQGFSDVALRKHESKVLEEIGAFCEKLLENESTGVQPDGWTEPKNMSLWCNYLTTDVICKVVFTTSWDLVGSTANRTVTKTMSTVVHLLGVMHQTPLLQFHSLVALLLPHLAWCVGSLKKYTRTVIKSSLKVRDEDPSTDDVFKLYVEAKDPDTGNVALGKFDVMINSANLLIAGSDTTASSMAATFFYLSRNPDAYAKVTREICSTFSSPDEIRLGPELNGCVYLRAAINEAMRMCPVAPQPLWRQSEEPAGCVVDGEYIPAGLNVGATIFSLHHDPSIFDDPYTYDIERWINHSTDNDDEIEKEKEAARIKMLMASFAPFSAGPRQCIAKNFALMELTLTLANVFWRMDFKKSEGAVGKVGEGAKGRGWGREREGELQFKGYFTSHLEGPFIDFKKREF</sequence>
<gene>
    <name evidence="10" type="ORF">SAPIO_CDS6527</name>
</gene>
<dbReference type="EMBL" id="JOWA01000104">
    <property type="protein sequence ID" value="KEZ41955.1"/>
    <property type="molecule type" value="Genomic_DNA"/>
</dbReference>
<evidence type="ECO:0000313" key="10">
    <source>
        <dbReference type="EMBL" id="KEZ41955.1"/>
    </source>
</evidence>
<dbReference type="OMA" id="TFDVMSQ"/>
<dbReference type="InterPro" id="IPR001128">
    <property type="entry name" value="Cyt_P450"/>
</dbReference>
<dbReference type="Proteomes" id="UP000028545">
    <property type="component" value="Unassembled WGS sequence"/>
</dbReference>
<dbReference type="OrthoDB" id="1470350at2759"/>
<comment type="similarity">
    <text evidence="2 9">Belongs to the cytochrome P450 family.</text>
</comment>
<keyword evidence="5 9" id="KW-0560">Oxidoreductase</keyword>
<evidence type="ECO:0000256" key="9">
    <source>
        <dbReference type="RuleBase" id="RU000461"/>
    </source>
</evidence>
<keyword evidence="6 8" id="KW-0408">Iron</keyword>
<evidence type="ECO:0008006" key="12">
    <source>
        <dbReference type="Google" id="ProtNLM"/>
    </source>
</evidence>
<dbReference type="AlphaFoldDB" id="A0A084G3P3"/>
<comment type="cofactor">
    <cofactor evidence="1 8">
        <name>heme</name>
        <dbReference type="ChEBI" id="CHEBI:30413"/>
    </cofactor>
</comment>
<dbReference type="GO" id="GO:0020037">
    <property type="term" value="F:heme binding"/>
    <property type="evidence" value="ECO:0007669"/>
    <property type="project" value="InterPro"/>
</dbReference>
<dbReference type="RefSeq" id="XP_016641754.1">
    <property type="nucleotide sequence ID" value="XM_016788601.1"/>
</dbReference>
<evidence type="ECO:0000256" key="8">
    <source>
        <dbReference type="PIRSR" id="PIRSR602401-1"/>
    </source>
</evidence>
<dbReference type="PRINTS" id="PR00463">
    <property type="entry name" value="EP450I"/>
</dbReference>
<dbReference type="InterPro" id="IPR017972">
    <property type="entry name" value="Cyt_P450_CS"/>
</dbReference>
<dbReference type="PANTHER" id="PTHR24305">
    <property type="entry name" value="CYTOCHROME P450"/>
    <property type="match status" value="1"/>
</dbReference>
<dbReference type="InterPro" id="IPR002401">
    <property type="entry name" value="Cyt_P450_E_grp-I"/>
</dbReference>
<evidence type="ECO:0000256" key="6">
    <source>
        <dbReference type="ARBA" id="ARBA00023004"/>
    </source>
</evidence>
<dbReference type="HOGENOM" id="CLU_001570_14_11_1"/>
<dbReference type="VEuPathDB" id="FungiDB:SAPIO_CDS6527"/>
<evidence type="ECO:0000256" key="1">
    <source>
        <dbReference type="ARBA" id="ARBA00001971"/>
    </source>
</evidence>
<evidence type="ECO:0000313" key="11">
    <source>
        <dbReference type="Proteomes" id="UP000028545"/>
    </source>
</evidence>
<dbReference type="Gene3D" id="1.10.630.10">
    <property type="entry name" value="Cytochrome P450"/>
    <property type="match status" value="1"/>
</dbReference>
<keyword evidence="7 9" id="KW-0503">Monooxygenase</keyword>
<dbReference type="PRINTS" id="PR00385">
    <property type="entry name" value="P450"/>
</dbReference>
<dbReference type="CDD" id="cd11061">
    <property type="entry name" value="CYP67-like"/>
    <property type="match status" value="1"/>
</dbReference>
<keyword evidence="3 8" id="KW-0349">Heme</keyword>